<comment type="subcellular location">
    <subcellularLocation>
        <location evidence="1">Cell membrane</location>
        <topology evidence="1">Multi-pass membrane protein</topology>
    </subcellularLocation>
</comment>
<keyword evidence="10" id="KW-1185">Reference proteome</keyword>
<dbReference type="GO" id="GO:0050909">
    <property type="term" value="P:sensory perception of taste"/>
    <property type="evidence" value="ECO:0007669"/>
    <property type="project" value="InterPro"/>
</dbReference>
<feature type="transmembrane region" description="Helical" evidence="8">
    <location>
        <begin position="109"/>
        <end position="128"/>
    </location>
</feature>
<name>A0AA38M572_9CUCU</name>
<evidence type="ECO:0000256" key="2">
    <source>
        <dbReference type="ARBA" id="ARBA00022475"/>
    </source>
</evidence>
<sequence length="129" mass="15205">MIQWFVSVVDGTYTSTVLIAKSLIFTTRFGCNFGYVVFSFLWLYVLIAKFNETEELANSGVLYLHEIWNKRVCGKIDAEFRYLQLISLRMHNTEIEFNACGYFSLNWRFFQMVVSALTTYLVILLQFYI</sequence>
<evidence type="ECO:0000256" key="6">
    <source>
        <dbReference type="ARBA" id="ARBA00023170"/>
    </source>
</evidence>
<evidence type="ECO:0000313" key="9">
    <source>
        <dbReference type="EMBL" id="KAJ3643821.1"/>
    </source>
</evidence>
<dbReference type="PANTHER" id="PTHR21143">
    <property type="entry name" value="INVERTEBRATE GUSTATORY RECEPTOR"/>
    <property type="match status" value="1"/>
</dbReference>
<evidence type="ECO:0000256" key="4">
    <source>
        <dbReference type="ARBA" id="ARBA00022989"/>
    </source>
</evidence>
<dbReference type="InterPro" id="IPR013604">
    <property type="entry name" value="7TM_chemorcpt"/>
</dbReference>
<keyword evidence="2" id="KW-1003">Cell membrane</keyword>
<evidence type="ECO:0000256" key="8">
    <source>
        <dbReference type="SAM" id="Phobius"/>
    </source>
</evidence>
<dbReference type="GO" id="GO:0007165">
    <property type="term" value="P:signal transduction"/>
    <property type="evidence" value="ECO:0007669"/>
    <property type="project" value="UniProtKB-KW"/>
</dbReference>
<evidence type="ECO:0000256" key="7">
    <source>
        <dbReference type="ARBA" id="ARBA00023224"/>
    </source>
</evidence>
<dbReference type="PANTHER" id="PTHR21143:SF133">
    <property type="entry name" value="GUSTATORY AND PHEROMONE RECEPTOR 32A-RELATED"/>
    <property type="match status" value="1"/>
</dbReference>
<evidence type="ECO:0000313" key="10">
    <source>
        <dbReference type="Proteomes" id="UP001168821"/>
    </source>
</evidence>
<dbReference type="EMBL" id="JALNTZ010000008">
    <property type="protein sequence ID" value="KAJ3643821.1"/>
    <property type="molecule type" value="Genomic_DNA"/>
</dbReference>
<evidence type="ECO:0000256" key="5">
    <source>
        <dbReference type="ARBA" id="ARBA00023136"/>
    </source>
</evidence>
<keyword evidence="6" id="KW-0675">Receptor</keyword>
<feature type="transmembrane region" description="Helical" evidence="8">
    <location>
        <begin position="29"/>
        <end position="47"/>
    </location>
</feature>
<proteinExistence type="predicted"/>
<keyword evidence="7" id="KW-0807">Transducer</keyword>
<evidence type="ECO:0000256" key="3">
    <source>
        <dbReference type="ARBA" id="ARBA00022692"/>
    </source>
</evidence>
<dbReference type="GO" id="GO:0008049">
    <property type="term" value="P:male courtship behavior"/>
    <property type="evidence" value="ECO:0007669"/>
    <property type="project" value="TreeGrafter"/>
</dbReference>
<dbReference type="GO" id="GO:0007635">
    <property type="term" value="P:chemosensory behavior"/>
    <property type="evidence" value="ECO:0007669"/>
    <property type="project" value="TreeGrafter"/>
</dbReference>
<dbReference type="GO" id="GO:0030424">
    <property type="term" value="C:axon"/>
    <property type="evidence" value="ECO:0007669"/>
    <property type="project" value="TreeGrafter"/>
</dbReference>
<keyword evidence="5 8" id="KW-0472">Membrane</keyword>
<dbReference type="GO" id="GO:0005886">
    <property type="term" value="C:plasma membrane"/>
    <property type="evidence" value="ECO:0007669"/>
    <property type="project" value="UniProtKB-SubCell"/>
</dbReference>
<accession>A0AA38M572</accession>
<dbReference type="Pfam" id="PF08395">
    <property type="entry name" value="7tm_7"/>
    <property type="match status" value="1"/>
</dbReference>
<evidence type="ECO:0008006" key="11">
    <source>
        <dbReference type="Google" id="ProtNLM"/>
    </source>
</evidence>
<dbReference type="AlphaFoldDB" id="A0AA38M572"/>
<evidence type="ECO:0000256" key="1">
    <source>
        <dbReference type="ARBA" id="ARBA00004651"/>
    </source>
</evidence>
<protein>
    <recommendedName>
        <fullName evidence="11">Gustatory receptor</fullName>
    </recommendedName>
</protein>
<reference evidence="9" key="1">
    <citation type="journal article" date="2023" name="G3 (Bethesda)">
        <title>Whole genome assemblies of Zophobas morio and Tenebrio molitor.</title>
        <authorList>
            <person name="Kaur S."/>
            <person name="Stinson S.A."/>
            <person name="diCenzo G.C."/>
        </authorList>
    </citation>
    <scope>NUCLEOTIDE SEQUENCE</scope>
    <source>
        <strain evidence="9">QUZm001</strain>
    </source>
</reference>
<dbReference type="GO" id="GO:0043025">
    <property type="term" value="C:neuronal cell body"/>
    <property type="evidence" value="ECO:0007669"/>
    <property type="project" value="TreeGrafter"/>
</dbReference>
<dbReference type="GO" id="GO:0030425">
    <property type="term" value="C:dendrite"/>
    <property type="evidence" value="ECO:0007669"/>
    <property type="project" value="TreeGrafter"/>
</dbReference>
<keyword evidence="4 8" id="KW-1133">Transmembrane helix</keyword>
<gene>
    <name evidence="9" type="ORF">Zmor_026508</name>
</gene>
<dbReference type="Proteomes" id="UP001168821">
    <property type="component" value="Unassembled WGS sequence"/>
</dbReference>
<comment type="caution">
    <text evidence="9">The sequence shown here is derived from an EMBL/GenBank/DDBJ whole genome shotgun (WGS) entry which is preliminary data.</text>
</comment>
<keyword evidence="3 8" id="KW-0812">Transmembrane</keyword>
<organism evidence="9 10">
    <name type="scientific">Zophobas morio</name>
    <dbReference type="NCBI Taxonomy" id="2755281"/>
    <lineage>
        <taxon>Eukaryota</taxon>
        <taxon>Metazoa</taxon>
        <taxon>Ecdysozoa</taxon>
        <taxon>Arthropoda</taxon>
        <taxon>Hexapoda</taxon>
        <taxon>Insecta</taxon>
        <taxon>Pterygota</taxon>
        <taxon>Neoptera</taxon>
        <taxon>Endopterygota</taxon>
        <taxon>Coleoptera</taxon>
        <taxon>Polyphaga</taxon>
        <taxon>Cucujiformia</taxon>
        <taxon>Tenebrionidae</taxon>
        <taxon>Zophobas</taxon>
    </lineage>
</organism>